<dbReference type="Proteomes" id="UP000516117">
    <property type="component" value="Chromosome"/>
</dbReference>
<feature type="domain" description="Luciferase-like" evidence="2">
    <location>
        <begin position="1"/>
        <end position="315"/>
    </location>
</feature>
<comment type="similarity">
    <text evidence="1">To bacterial alkanal monooxygenase alpha and beta chains.</text>
</comment>
<dbReference type="InterPro" id="IPR019949">
    <property type="entry name" value="CmoO-like"/>
</dbReference>
<dbReference type="Pfam" id="PF00296">
    <property type="entry name" value="Bac_luciferase"/>
    <property type="match status" value="1"/>
</dbReference>
<dbReference type="InterPro" id="IPR011251">
    <property type="entry name" value="Luciferase-like_dom"/>
</dbReference>
<gene>
    <name evidence="3" type="ORF">H9L22_13210</name>
</gene>
<dbReference type="GO" id="GO:0005829">
    <property type="term" value="C:cytosol"/>
    <property type="evidence" value="ECO:0007669"/>
    <property type="project" value="TreeGrafter"/>
</dbReference>
<dbReference type="CDD" id="cd00347">
    <property type="entry name" value="Flavin_utilizing_monoxygenases"/>
    <property type="match status" value="1"/>
</dbReference>
<protein>
    <submittedName>
        <fullName evidence="3">LLM class flavin-dependent oxidoreductase</fullName>
    </submittedName>
</protein>
<evidence type="ECO:0000313" key="3">
    <source>
        <dbReference type="EMBL" id="QNP55198.1"/>
    </source>
</evidence>
<name>A0A7H0H3T2_9ACTN</name>
<dbReference type="InterPro" id="IPR050766">
    <property type="entry name" value="Bact_Lucif_Oxidored"/>
</dbReference>
<dbReference type="EMBL" id="CP060789">
    <property type="protein sequence ID" value="QNP55198.1"/>
    <property type="molecule type" value="Genomic_DNA"/>
</dbReference>
<dbReference type="PANTHER" id="PTHR30137">
    <property type="entry name" value="LUCIFERASE-LIKE MONOOXYGENASE"/>
    <property type="match status" value="1"/>
</dbReference>
<evidence type="ECO:0000259" key="2">
    <source>
        <dbReference type="Pfam" id="PF00296"/>
    </source>
</evidence>
<evidence type="ECO:0000313" key="4">
    <source>
        <dbReference type="Proteomes" id="UP000516117"/>
    </source>
</evidence>
<accession>A0A7H0H3T2</accession>
<dbReference type="NCBIfam" id="TIGR03558">
    <property type="entry name" value="oxido_grp_1"/>
    <property type="match status" value="1"/>
</dbReference>
<evidence type="ECO:0000256" key="1">
    <source>
        <dbReference type="ARBA" id="ARBA00007789"/>
    </source>
</evidence>
<dbReference type="Gene3D" id="3.20.20.30">
    <property type="entry name" value="Luciferase-like domain"/>
    <property type="match status" value="1"/>
</dbReference>
<dbReference type="KEGG" id="tdf:H9L22_13210"/>
<dbReference type="SUPFAM" id="SSF51679">
    <property type="entry name" value="Bacterial luciferase-like"/>
    <property type="match status" value="1"/>
</dbReference>
<dbReference type="AlphaFoldDB" id="A0A7H0H3T2"/>
<dbReference type="PANTHER" id="PTHR30137:SF6">
    <property type="entry name" value="LUCIFERASE-LIKE MONOOXYGENASE"/>
    <property type="match status" value="1"/>
</dbReference>
<organism evidence="3 4">
    <name type="scientific">Tessaracoccus defluvii</name>
    <dbReference type="NCBI Taxonomy" id="1285901"/>
    <lineage>
        <taxon>Bacteria</taxon>
        <taxon>Bacillati</taxon>
        <taxon>Actinomycetota</taxon>
        <taxon>Actinomycetes</taxon>
        <taxon>Propionibacteriales</taxon>
        <taxon>Propionibacteriaceae</taxon>
        <taxon>Tessaracoccus</taxon>
    </lineage>
</organism>
<proteinExistence type="predicted"/>
<keyword evidence="4" id="KW-1185">Reference proteome</keyword>
<dbReference type="GO" id="GO:0016705">
    <property type="term" value="F:oxidoreductase activity, acting on paired donors, with incorporation or reduction of molecular oxygen"/>
    <property type="evidence" value="ECO:0007669"/>
    <property type="project" value="InterPro"/>
</dbReference>
<reference evidence="3 4" key="1">
    <citation type="submission" date="2020-08" db="EMBL/GenBank/DDBJ databases">
        <title>Genome sequence of Tessaracoccus defluvii JCM 17540T.</title>
        <authorList>
            <person name="Hyun D.-W."/>
            <person name="Bae J.-W."/>
        </authorList>
    </citation>
    <scope>NUCLEOTIDE SEQUENCE [LARGE SCALE GENOMIC DNA]</scope>
    <source>
        <strain evidence="3 4">JCM 17540</strain>
    </source>
</reference>
<dbReference type="InterPro" id="IPR036661">
    <property type="entry name" value="Luciferase-like_sf"/>
</dbReference>
<sequence>MRLSVLDLIDVRTGQTAAQALRASRDLIEAADRLGYHRYWVAEHHNTPAVASTSPAIELMYLGQNTSRIRLGSGGVMLPNHSPLAVAEQFALLANVYGDRIDLGLGRAPGTDPVTSAAIRGQLTGSHYVGPDGRPVDPVEEFPRHVREIQALLSAEGAAVRLPRGQVRELRPAPDLPHPPQIWLLGSSDYSAQLAASLGMPYVFAHHFSGQGTRRALDLYRGEFQAATPAQTPITFLSVNVSVAEDEQEAWELAEPHMVSMARLRTGAGLDPAPLVGAHARSLLTDHFRDVIAPTVDTWAVGTPAQVGDRLRRLADEFEVDEVMLHLVAGARPEDAPDVWPARRRTLELLAGVL</sequence>
<dbReference type="RefSeq" id="WP_187720334.1">
    <property type="nucleotide sequence ID" value="NZ_BAABBL010000007.1"/>
</dbReference>